<feature type="domain" description="DUF5077" evidence="2">
    <location>
        <begin position="65"/>
        <end position="188"/>
    </location>
</feature>
<evidence type="ECO:0000256" key="1">
    <source>
        <dbReference type="ARBA" id="ARBA00022729"/>
    </source>
</evidence>
<accession>A0A3M7LB49</accession>
<dbReference type="Pfam" id="PF11958">
    <property type="entry name" value="DUF3472"/>
    <property type="match status" value="1"/>
</dbReference>
<organism evidence="4 5">
    <name type="scientific">Chryseobacterium nematophagum</name>
    <dbReference type="NCBI Taxonomy" id="2305228"/>
    <lineage>
        <taxon>Bacteria</taxon>
        <taxon>Pseudomonadati</taxon>
        <taxon>Bacteroidota</taxon>
        <taxon>Flavobacteriia</taxon>
        <taxon>Flavobacteriales</taxon>
        <taxon>Weeksellaceae</taxon>
        <taxon>Chryseobacterium group</taxon>
        <taxon>Chryseobacterium</taxon>
    </lineage>
</organism>
<dbReference type="Pfam" id="PF16871">
    <property type="entry name" value="DUF5077"/>
    <property type="match status" value="1"/>
</dbReference>
<comment type="caution">
    <text evidence="4">The sequence shown here is derived from an EMBL/GenBank/DDBJ whole genome shotgun (WGS) entry which is preliminary data.</text>
</comment>
<name>A0A3M7LB49_9FLAO</name>
<feature type="domain" description="Secretion system C-terminal sorting" evidence="3">
    <location>
        <begin position="480"/>
        <end position="545"/>
    </location>
</feature>
<dbReference type="InterPro" id="IPR026444">
    <property type="entry name" value="Secre_tail"/>
</dbReference>
<dbReference type="InterPro" id="IPR031712">
    <property type="entry name" value="DUF5077"/>
</dbReference>
<dbReference type="Proteomes" id="UP000267524">
    <property type="component" value="Unassembled WGS sequence"/>
</dbReference>
<dbReference type="Pfam" id="PF18962">
    <property type="entry name" value="Por_Secre_tail"/>
    <property type="match status" value="1"/>
</dbReference>
<sequence>MKVNKILMQCFKTINTRTKNKQFQTIKNKQMKQKLLFHFFIIFSLCSNFLNGAVKSNPFSDFEKVPLAGNAFITHAPDNCTEKITYLGLENWTSPETIISTYFKVENAGNLSIAIKGRFTSPDTVIKVTVNGVSQEVSHSHASNFLESIAVGDFNVPAGYVKVDLQGITKTGDSFPDVTHLLIAGEATSGFTIFCDDQDQYIWARRGPSAQLRYEIPTDNEVSYLYNEVTVPIGEDHVGSYFMTNGFQEGYLGLQVNSDTERKILFSVWSSDLDSPDRVAESDQLTLNCKGENTEIGNFGEEGSGKQSYINYNWQAGTTYKFLLKGEPDGMGNTDYSAWFFAPENNQWALIASWKKPHTSTHLKDLYSFVENFIPENGYLGRKAEFTNPWIRTSEGIWFPITNAKLTVDDVYTNNQRIDATGGVTNNGFYLKNGGFFNELENPETVFSIATPTESPDINIEELPLCQATLLRSPIQEIKLYPNPSTHFIKIQGLNNEFHQYKILSMNQKKIVLSGTTDGNNEIEISELPKGIYTIVLYDQNNTNIEALKFIKN</sequence>
<protein>
    <submittedName>
        <fullName evidence="4">DUF3472 domain-containing protein</fullName>
    </submittedName>
</protein>
<evidence type="ECO:0000313" key="4">
    <source>
        <dbReference type="EMBL" id="RMZ58752.1"/>
    </source>
</evidence>
<proteinExistence type="predicted"/>
<dbReference type="InterPro" id="IPR021862">
    <property type="entry name" value="DUF3472"/>
</dbReference>
<gene>
    <name evidence="4" type="ORF">D1632_14290</name>
</gene>
<dbReference type="AlphaFoldDB" id="A0A3M7LB49"/>
<keyword evidence="1" id="KW-0732">Signal</keyword>
<dbReference type="NCBIfam" id="TIGR04183">
    <property type="entry name" value="Por_Secre_tail"/>
    <property type="match status" value="1"/>
</dbReference>
<keyword evidence="5" id="KW-1185">Reference proteome</keyword>
<dbReference type="EMBL" id="QWIV01000014">
    <property type="protein sequence ID" value="RMZ58752.1"/>
    <property type="molecule type" value="Genomic_DNA"/>
</dbReference>
<reference evidence="4 5" key="1">
    <citation type="submission" date="2018-08" db="EMBL/GenBank/DDBJ databases">
        <title>Chryseobacterium nematophagum: a novel matrix digesting pathogen of nematodes.</title>
        <authorList>
            <person name="Page A."/>
            <person name="Roberts M."/>
            <person name="Felix M.-A."/>
            <person name="Weir W."/>
        </authorList>
    </citation>
    <scope>NUCLEOTIDE SEQUENCE [LARGE SCALE GENOMIC DNA]</scope>
    <source>
        <strain evidence="4 5">JUb275</strain>
    </source>
</reference>
<evidence type="ECO:0000259" key="3">
    <source>
        <dbReference type="Pfam" id="PF18962"/>
    </source>
</evidence>
<evidence type="ECO:0000259" key="2">
    <source>
        <dbReference type="Pfam" id="PF16871"/>
    </source>
</evidence>
<evidence type="ECO:0000313" key="5">
    <source>
        <dbReference type="Proteomes" id="UP000267524"/>
    </source>
</evidence>